<organism evidence="2 3">
    <name type="scientific">Aeromicrobium yanjiei</name>
    <dbReference type="NCBI Taxonomy" id="2662028"/>
    <lineage>
        <taxon>Bacteria</taxon>
        <taxon>Bacillati</taxon>
        <taxon>Actinomycetota</taxon>
        <taxon>Actinomycetes</taxon>
        <taxon>Propionibacteriales</taxon>
        <taxon>Nocardioidaceae</taxon>
        <taxon>Aeromicrobium</taxon>
    </lineage>
</organism>
<evidence type="ECO:0000313" key="2">
    <source>
        <dbReference type="EMBL" id="QGG40765.1"/>
    </source>
</evidence>
<dbReference type="InterPro" id="IPR007569">
    <property type="entry name" value="DUF559"/>
</dbReference>
<dbReference type="Proteomes" id="UP000392064">
    <property type="component" value="Chromosome"/>
</dbReference>
<proteinExistence type="predicted"/>
<dbReference type="Gene3D" id="3.40.960.10">
    <property type="entry name" value="VSR Endonuclease"/>
    <property type="match status" value="1"/>
</dbReference>
<keyword evidence="3" id="KW-1185">Reference proteome</keyword>
<protein>
    <submittedName>
        <fullName evidence="2">DUF559 domain-containing protein</fullName>
    </submittedName>
</protein>
<gene>
    <name evidence="2" type="ORF">GEV26_04965</name>
</gene>
<accession>A0A5Q2MKC0</accession>
<feature type="domain" description="DUF559" evidence="1">
    <location>
        <begin position="221"/>
        <end position="270"/>
    </location>
</feature>
<dbReference type="EMBL" id="CP045737">
    <property type="protein sequence ID" value="QGG40765.1"/>
    <property type="molecule type" value="Genomic_DNA"/>
</dbReference>
<dbReference type="Pfam" id="PF04480">
    <property type="entry name" value="DUF559"/>
    <property type="match status" value="1"/>
</dbReference>
<dbReference type="AlphaFoldDB" id="A0A5Q2MKC0"/>
<name>A0A5Q2MKC0_9ACTN</name>
<dbReference type="RefSeq" id="WP_153652036.1">
    <property type="nucleotide sequence ID" value="NZ_CP045737.1"/>
</dbReference>
<dbReference type="SUPFAM" id="SSF52980">
    <property type="entry name" value="Restriction endonuclease-like"/>
    <property type="match status" value="1"/>
</dbReference>
<reference evidence="2 3" key="1">
    <citation type="submission" date="2019-11" db="EMBL/GenBank/DDBJ databases">
        <authorList>
            <person name="Li J."/>
        </authorList>
    </citation>
    <scope>NUCLEOTIDE SEQUENCE [LARGE SCALE GENOMIC DNA]</scope>
    <source>
        <strain evidence="2 3">MF47</strain>
    </source>
</reference>
<sequence length="288" mass="32608">MYAIPAALRGRVFTVADAERAGLTRRSLQGPRFAMVRPGVYRLAETEPTLRLHAEAARLVLPPGAAASHTTALGLRGLHLGRTFPLHFSISTWSEVERRGIVLHRRQGRLHPIELDGLPVLGPRRTFVDAATLLSSRDLLAAGDWLVAHGEVDLLDLRAYVIESHLDGVRRARRIAPLVRDDVASVQESHLRWELHCIGLPEPEVNVDILDDQGRWLAKGDLVFRRWKVLVEYDGWQHERDAQQRQWDHLRREQLEAAGWRVIVITAADMRNPRSAAIRVRQALQQAM</sequence>
<dbReference type="InterPro" id="IPR011335">
    <property type="entry name" value="Restrct_endonuc-II-like"/>
</dbReference>
<evidence type="ECO:0000259" key="1">
    <source>
        <dbReference type="Pfam" id="PF04480"/>
    </source>
</evidence>
<evidence type="ECO:0000313" key="3">
    <source>
        <dbReference type="Proteomes" id="UP000392064"/>
    </source>
</evidence>
<dbReference type="KEGG" id="aef:GEV26_04965"/>